<gene>
    <name evidence="1" type="ORF">BKG82_27270</name>
</gene>
<accession>A0A1S1LL73</accession>
<evidence type="ECO:0000313" key="2">
    <source>
        <dbReference type="Proteomes" id="UP000180043"/>
    </source>
</evidence>
<organism evidence="1 2">
    <name type="scientific">Mycobacteroides chelonae</name>
    <name type="common">Mycobacterium chelonae</name>
    <dbReference type="NCBI Taxonomy" id="1774"/>
    <lineage>
        <taxon>Bacteria</taxon>
        <taxon>Bacillati</taxon>
        <taxon>Actinomycetota</taxon>
        <taxon>Actinomycetes</taxon>
        <taxon>Mycobacteriales</taxon>
        <taxon>Mycobacteriaceae</taxon>
        <taxon>Mycobacteroides</taxon>
    </lineage>
</organism>
<dbReference type="EMBL" id="MLIQ01000042">
    <property type="protein sequence ID" value="OHU47354.1"/>
    <property type="molecule type" value="Genomic_DNA"/>
</dbReference>
<name>A0A1S1LL73_MYCCH</name>
<dbReference type="Proteomes" id="UP000180043">
    <property type="component" value="Unassembled WGS sequence"/>
</dbReference>
<dbReference type="AlphaFoldDB" id="A0A1S1LL73"/>
<protein>
    <submittedName>
        <fullName evidence="1">Uncharacterized protein</fullName>
    </submittedName>
</protein>
<proteinExistence type="predicted"/>
<reference evidence="1 2" key="1">
    <citation type="submission" date="2016-10" db="EMBL/GenBank/DDBJ databases">
        <title>Evaluation of Human, Veterinary and Environmental Mycobacterium chelonae Isolates by Core Genome Phylogenomic Analysis, Targeted Gene Comparison, and Anti-microbial Susceptibility Patterns: A Tale of Mistaken Identities.</title>
        <authorList>
            <person name="Fogelson S.B."/>
            <person name="Camus A.C."/>
            <person name="Lorenz W."/>
            <person name="Vasireddy R."/>
            <person name="Vasireddy S."/>
            <person name="Smith T."/>
            <person name="Brown-Elliott B.A."/>
            <person name="Wallace R.J.Jr."/>
            <person name="Hasan N.A."/>
            <person name="Reischl U."/>
            <person name="Sanchez S."/>
        </authorList>
    </citation>
    <scope>NUCLEOTIDE SEQUENCE [LARGE SCALE GENOMIC DNA]</scope>
    <source>
        <strain evidence="1 2">15515</strain>
    </source>
</reference>
<sequence length="80" mass="8902">MKVAYLGLRDLLRDNPIAFYELVMLARNPDHELFGNTEEHLTAFLDGPGNIQTTCKRIILAATYGEGLDLSLRPISDLIG</sequence>
<evidence type="ECO:0000313" key="1">
    <source>
        <dbReference type="EMBL" id="OHU47354.1"/>
    </source>
</evidence>
<comment type="caution">
    <text evidence="1">The sequence shown here is derived from an EMBL/GenBank/DDBJ whole genome shotgun (WGS) entry which is preliminary data.</text>
</comment>